<dbReference type="GO" id="GO:0009242">
    <property type="term" value="P:colanic acid biosynthetic process"/>
    <property type="evidence" value="ECO:0007669"/>
    <property type="project" value="TreeGrafter"/>
</dbReference>
<feature type="transmembrane region" description="Helical" evidence="7">
    <location>
        <begin position="122"/>
        <end position="140"/>
    </location>
</feature>
<dbReference type="GO" id="GO:0016020">
    <property type="term" value="C:membrane"/>
    <property type="evidence" value="ECO:0007669"/>
    <property type="project" value="UniProtKB-SubCell"/>
</dbReference>
<sequence length="477" mass="53436">MLLAPIWREAETAARSASKFTALFGLTLRLTDILALVGGGVLAYRLRFGSFALELAYRQTLLCSVLFALIILTSSSLYRSWRGRGLPAELTRVVSLWTMLFGCMVMYSTLVQQFGGMSRAWWLTWYGLGLAAVISVRVAVRHTAERLRARGVDQRTAVVVGGGANARRIVGAFKAQPWAGIHVLGWFAAPNSHRYLDESPCLGELDALPAFVETHRVDQVWIVLPMRAQDQIAHVLDALRHSTADIKMVPDLFGLQLLNHSVEQVAGMPVINLRSTPMNGNAYLLKAVEDRLLACLILLLIWPLMLAIAIGVKLSSPGPVLFRQSRHGRNGQEIEVWKFRSMHVHDEHAGSVTQATRDDARLTRFGAFLRRTSLDELPQFINVLQGRMSIVGPRPHAVAHNQQYMEQVVDYMQRHRIKPGITGWAQVNGLRGETDTVDKMSRRIELDLHYLQHWSLLLDLRIIVQTVLTGFAGRNAY</sequence>
<dbReference type="Pfam" id="PF13727">
    <property type="entry name" value="CoA_binding_3"/>
    <property type="match status" value="1"/>
</dbReference>
<dbReference type="AlphaFoldDB" id="G7UTS3"/>
<gene>
    <name evidence="9" type="ordered locus">DSC_07625</name>
</gene>
<reference evidence="9 10" key="1">
    <citation type="journal article" date="2012" name="J. Bacteriol.">
        <title>Complete Genome Sequence of the BTEX-Degrading Bacterium Pseudoxanthomonas spadix BD-a59.</title>
        <authorList>
            <person name="Lee S.H."/>
            <person name="Jin H.M."/>
            <person name="Lee H.J."/>
            <person name="Kim J.M."/>
            <person name="Jeon C.O."/>
        </authorList>
    </citation>
    <scope>NUCLEOTIDE SEQUENCE [LARGE SCALE GENOMIC DNA]</scope>
    <source>
        <strain evidence="9 10">BD-a59</strain>
    </source>
</reference>
<organism evidence="9 10">
    <name type="scientific">Pseudoxanthomonas spadix (strain BD-a59)</name>
    <dbReference type="NCBI Taxonomy" id="1045855"/>
    <lineage>
        <taxon>Bacteria</taxon>
        <taxon>Pseudomonadati</taxon>
        <taxon>Pseudomonadota</taxon>
        <taxon>Gammaproteobacteria</taxon>
        <taxon>Lysobacterales</taxon>
        <taxon>Lysobacteraceae</taxon>
        <taxon>Pseudoxanthomonas</taxon>
    </lineage>
</organism>
<evidence type="ECO:0000256" key="5">
    <source>
        <dbReference type="ARBA" id="ARBA00022989"/>
    </source>
</evidence>
<protein>
    <submittedName>
        <fullName evidence="9">Undecaprenyl-phosphate glucose phosphotransferase</fullName>
    </submittedName>
</protein>
<dbReference type="PANTHER" id="PTHR30576:SF21">
    <property type="entry name" value="UDP-GLUCOSE:UNDECAPRENYL-PHOSPHATE GLUCOSE-1-PHOSPHATE TRANSFERASE"/>
    <property type="match status" value="1"/>
</dbReference>
<evidence type="ECO:0000256" key="1">
    <source>
        <dbReference type="ARBA" id="ARBA00004141"/>
    </source>
</evidence>
<dbReference type="EMBL" id="CP003093">
    <property type="protein sequence ID" value="AER56176.1"/>
    <property type="molecule type" value="Genomic_DNA"/>
</dbReference>
<dbReference type="HOGENOM" id="CLU_024920_0_1_6"/>
<dbReference type="eggNOG" id="COG2148">
    <property type="taxonomic scope" value="Bacteria"/>
</dbReference>
<evidence type="ECO:0000313" key="9">
    <source>
        <dbReference type="EMBL" id="AER56176.1"/>
    </source>
</evidence>
<dbReference type="eggNOG" id="COG1086">
    <property type="taxonomic scope" value="Bacteria"/>
</dbReference>
<feature type="transmembrane region" description="Helical" evidence="7">
    <location>
        <begin position="90"/>
        <end position="110"/>
    </location>
</feature>
<proteinExistence type="inferred from homology"/>
<dbReference type="PANTHER" id="PTHR30576">
    <property type="entry name" value="COLANIC BIOSYNTHESIS UDP-GLUCOSE LIPID CARRIER TRANSFERASE"/>
    <property type="match status" value="1"/>
</dbReference>
<keyword evidence="10" id="KW-1185">Reference proteome</keyword>
<dbReference type="Gene3D" id="3.40.50.720">
    <property type="entry name" value="NAD(P)-binding Rossmann-like Domain"/>
    <property type="match status" value="1"/>
</dbReference>
<feature type="domain" description="Bacterial sugar transferase" evidence="8">
    <location>
        <begin position="286"/>
        <end position="469"/>
    </location>
</feature>
<keyword evidence="6 7" id="KW-0472">Membrane</keyword>
<evidence type="ECO:0000313" key="10">
    <source>
        <dbReference type="Proteomes" id="UP000005870"/>
    </source>
</evidence>
<dbReference type="STRING" id="1045855.DSC_07625"/>
<comment type="subcellular location">
    <subcellularLocation>
        <location evidence="1">Membrane</location>
        <topology evidence="1">Multi-pass membrane protein</topology>
    </subcellularLocation>
</comment>
<feature type="transmembrane region" description="Helical" evidence="7">
    <location>
        <begin position="56"/>
        <end position="78"/>
    </location>
</feature>
<dbReference type="InterPro" id="IPR017473">
    <property type="entry name" value="Undecaprenyl-P_gluc_Ptfrase"/>
</dbReference>
<accession>G7UTS3</accession>
<feature type="transmembrane region" description="Helical" evidence="7">
    <location>
        <begin position="292"/>
        <end position="312"/>
    </location>
</feature>
<evidence type="ECO:0000256" key="4">
    <source>
        <dbReference type="ARBA" id="ARBA00022692"/>
    </source>
</evidence>
<dbReference type="Pfam" id="PF02397">
    <property type="entry name" value="Bac_transf"/>
    <property type="match status" value="1"/>
</dbReference>
<evidence type="ECO:0000256" key="3">
    <source>
        <dbReference type="ARBA" id="ARBA00022679"/>
    </source>
</evidence>
<evidence type="ECO:0000256" key="7">
    <source>
        <dbReference type="SAM" id="Phobius"/>
    </source>
</evidence>
<dbReference type="NCBIfam" id="TIGR03025">
    <property type="entry name" value="EPS_sugtrans"/>
    <property type="match status" value="1"/>
</dbReference>
<dbReference type="InterPro" id="IPR017475">
    <property type="entry name" value="EPS_sugar_tfrase"/>
</dbReference>
<evidence type="ECO:0000256" key="6">
    <source>
        <dbReference type="ARBA" id="ARBA00023136"/>
    </source>
</evidence>
<keyword evidence="3" id="KW-0808">Transferase</keyword>
<feature type="transmembrane region" description="Helical" evidence="7">
    <location>
        <begin position="20"/>
        <end position="44"/>
    </location>
</feature>
<dbReference type="GO" id="GO:0089702">
    <property type="term" value="F:undecaprenyl-phosphate glucose phosphotransferase activity"/>
    <property type="evidence" value="ECO:0007669"/>
    <property type="project" value="TreeGrafter"/>
</dbReference>
<dbReference type="Proteomes" id="UP000005870">
    <property type="component" value="Chromosome"/>
</dbReference>
<keyword evidence="5 7" id="KW-1133">Transmembrane helix</keyword>
<name>G7UTS3_PSEUP</name>
<dbReference type="InterPro" id="IPR003362">
    <property type="entry name" value="Bact_transf"/>
</dbReference>
<evidence type="ECO:0000256" key="2">
    <source>
        <dbReference type="ARBA" id="ARBA00006464"/>
    </source>
</evidence>
<keyword evidence="4 7" id="KW-0812">Transmembrane</keyword>
<evidence type="ECO:0000259" key="8">
    <source>
        <dbReference type="Pfam" id="PF02397"/>
    </source>
</evidence>
<dbReference type="OrthoDB" id="9808602at2"/>
<dbReference type="NCBIfam" id="TIGR03023">
    <property type="entry name" value="WcaJ_sugtrans"/>
    <property type="match status" value="1"/>
</dbReference>
<comment type="similarity">
    <text evidence="2">Belongs to the bacterial sugar transferase family.</text>
</comment>
<dbReference type="KEGG" id="psd:DSC_07625"/>